<dbReference type="Pfam" id="PF04412">
    <property type="entry name" value="AcnX"/>
    <property type="match status" value="1"/>
</dbReference>
<dbReference type="SUPFAM" id="SSF53732">
    <property type="entry name" value="Aconitase iron-sulfur domain"/>
    <property type="match status" value="1"/>
</dbReference>
<dbReference type="EMBL" id="JAFFZN010000004">
    <property type="protein sequence ID" value="MBO8185094.1"/>
    <property type="molecule type" value="Genomic_DNA"/>
</dbReference>
<dbReference type="PANTHER" id="PTHR36577">
    <property type="entry name" value="DUF521 DOMAIN PROTEIN (AFU_ORTHOLOGUE AFUA_6G00490)"/>
    <property type="match status" value="1"/>
</dbReference>
<keyword evidence="2" id="KW-0456">Lyase</keyword>
<dbReference type="InterPro" id="IPR007506">
    <property type="entry name" value="PMDh-L-like_dom"/>
</dbReference>
<keyword evidence="5" id="KW-1185">Reference proteome</keyword>
<evidence type="ECO:0000256" key="1">
    <source>
        <dbReference type="ARBA" id="ARBA00023004"/>
    </source>
</evidence>
<protein>
    <submittedName>
        <fullName evidence="4">Aconitase X catalytic domain-containing protein</fullName>
    </submittedName>
</protein>
<reference evidence="4 5" key="1">
    <citation type="submission" date="2021-02" db="EMBL/GenBank/DDBJ databases">
        <title>Streptomyces spirodelae sp. nov., isolated from duckweed.</title>
        <authorList>
            <person name="Saimee Y."/>
            <person name="Duangmal K."/>
        </authorList>
    </citation>
    <scope>NUCLEOTIDE SEQUENCE [LARGE SCALE GENOMIC DNA]</scope>
    <source>
        <strain evidence="4 5">DW4-2</strain>
    </source>
</reference>
<dbReference type="PANTHER" id="PTHR36577:SF3">
    <property type="entry name" value="DUF521 DOMAIN PROTEIN (AFU_ORTHOLOGUE AFUA_6G00490)"/>
    <property type="match status" value="1"/>
</dbReference>
<evidence type="ECO:0000259" key="3">
    <source>
        <dbReference type="Pfam" id="PF04412"/>
    </source>
</evidence>
<accession>A0ABS3WQ01</accession>
<comment type="caution">
    <text evidence="4">The sequence shown here is derived from an EMBL/GenBank/DDBJ whole genome shotgun (WGS) entry which is preliminary data.</text>
</comment>
<keyword evidence="1" id="KW-0408">Iron</keyword>
<dbReference type="Proteomes" id="UP001518976">
    <property type="component" value="Unassembled WGS sequence"/>
</dbReference>
<name>A0ABS3WQ01_9ACTN</name>
<evidence type="ECO:0000313" key="4">
    <source>
        <dbReference type="EMBL" id="MBO8185094.1"/>
    </source>
</evidence>
<organism evidence="4 5">
    <name type="scientific">Streptomyces spirodelae</name>
    <dbReference type="NCBI Taxonomy" id="2812904"/>
    <lineage>
        <taxon>Bacteria</taxon>
        <taxon>Bacillati</taxon>
        <taxon>Actinomycetota</taxon>
        <taxon>Actinomycetes</taxon>
        <taxon>Kitasatosporales</taxon>
        <taxon>Streptomycetaceae</taxon>
        <taxon>Streptomyces</taxon>
    </lineage>
</organism>
<sequence length="435" mass="44944">MRPGPSHKPGAVEEEVSPMTALRLTGDEQAMLDGEAGEAVAIAMRLVVGVARAGGARELLPVGSVHVDGCLYHGPAGLDLAERLVKSGGEVAVRTTLNVGSLDLLHPGLVRADTALADGARRLMDAYVALGCEPTWTCAPYQLSHRPAFGTHVAWAESNAIAFVNSVLGARTDRYGDFLDIAAALTGRVPAAGLHLDSERRPVLVLDCSTVRADLWEQHAAWAALGMLLGEKAGTRVAALTGLPGSLDDGVTEDRLKALGATAASAGGVALFHVVGVTPEEVTTDGLPTHAVTTADLLAARGRLSTAADGLIDAVSLGTPHFSVTEFAALAREVGEGPRFAVPVYVSTSRAVLAEATRLGLLAPLEAAGARIVTDTCTYLTPVLDPGVRTVMTSSGKWAWYAPNNLGIDTVLGSLAECVASACAGEVVRDDDAWS</sequence>
<evidence type="ECO:0000256" key="2">
    <source>
        <dbReference type="ARBA" id="ARBA00023239"/>
    </source>
</evidence>
<gene>
    <name evidence="4" type="ORF">JW592_06360</name>
</gene>
<proteinExistence type="predicted"/>
<dbReference type="InterPro" id="IPR036008">
    <property type="entry name" value="Aconitase_4Fe-4S_dom"/>
</dbReference>
<evidence type="ECO:0000313" key="5">
    <source>
        <dbReference type="Proteomes" id="UP001518976"/>
    </source>
</evidence>
<feature type="domain" description="Phosphomevalonate dehydratase large subunit-like" evidence="3">
    <location>
        <begin position="23"/>
        <end position="419"/>
    </location>
</feature>